<dbReference type="Pfam" id="PF08240">
    <property type="entry name" value="ADH_N"/>
    <property type="match status" value="1"/>
</dbReference>
<keyword evidence="3" id="KW-1185">Reference proteome</keyword>
<dbReference type="InterPro" id="IPR050700">
    <property type="entry name" value="YIM1/Zinc_Alcohol_DH_Fams"/>
</dbReference>
<evidence type="ECO:0000313" key="3">
    <source>
        <dbReference type="Proteomes" id="UP000273001"/>
    </source>
</evidence>
<dbReference type="PANTHER" id="PTHR11695:SF294">
    <property type="entry name" value="RETICULON-4-INTERACTING PROTEIN 1, MITOCHONDRIAL"/>
    <property type="match status" value="1"/>
</dbReference>
<dbReference type="InterPro" id="IPR013154">
    <property type="entry name" value="ADH-like_N"/>
</dbReference>
<dbReference type="PANTHER" id="PTHR11695">
    <property type="entry name" value="ALCOHOL DEHYDROGENASE RELATED"/>
    <property type="match status" value="1"/>
</dbReference>
<accession>A0ABM6Z576</accession>
<dbReference type="SMART" id="SM00829">
    <property type="entry name" value="PKS_ER"/>
    <property type="match status" value="1"/>
</dbReference>
<protein>
    <submittedName>
        <fullName evidence="2">NADP-dependent oxidoreductase</fullName>
    </submittedName>
</protein>
<dbReference type="RefSeq" id="WP_120205178.1">
    <property type="nucleotide sequence ID" value="NZ_CP032514.1"/>
</dbReference>
<dbReference type="SUPFAM" id="SSF50129">
    <property type="entry name" value="GroES-like"/>
    <property type="match status" value="1"/>
</dbReference>
<name>A0ABM6Z576_9ACTO</name>
<dbReference type="Gene3D" id="3.90.180.10">
    <property type="entry name" value="Medium-chain alcohol dehydrogenases, catalytic domain"/>
    <property type="match status" value="1"/>
</dbReference>
<gene>
    <name evidence="2" type="ORF">D5R93_10720</name>
</gene>
<dbReference type="CDD" id="cd05289">
    <property type="entry name" value="MDR_like_2"/>
    <property type="match status" value="1"/>
</dbReference>
<reference evidence="2 3" key="1">
    <citation type="submission" date="2018-09" db="EMBL/GenBank/DDBJ databases">
        <authorList>
            <person name="Li J."/>
        </authorList>
    </citation>
    <scope>NUCLEOTIDE SEQUENCE [LARGE SCALE GENOMIC DNA]</scope>
    <source>
        <strain evidence="2 3">2129</strain>
    </source>
</reference>
<feature type="domain" description="Enoyl reductase (ER)" evidence="1">
    <location>
        <begin position="12"/>
        <end position="330"/>
    </location>
</feature>
<dbReference type="Pfam" id="PF13602">
    <property type="entry name" value="ADH_zinc_N_2"/>
    <property type="match status" value="1"/>
</dbReference>
<dbReference type="Gene3D" id="3.40.50.720">
    <property type="entry name" value="NAD(P)-binding Rossmann-like Domain"/>
    <property type="match status" value="1"/>
</dbReference>
<sequence>MKAYALTSYRDGGTLEWLDVPRPTAGADQVVVEVRAAGLNPLDRMVAAGQFRQLIPYRLPLVLGQELAGVVTEVGPKVHDVAVGDRVFARPDINRIGTFTEAIAVDVADTAPMPAGLSFAEAASLPLVLLTAVQAFTEKAQVRPGDKVFVQGGTGGLGSVAVQVAKHLGATVATTVSTSNVELARSLGADVVVDYRTQRYEDHVKDYDVVLDTLGRDETLRSMKVLRSGGTMVSVAGAPDPELAAQLGRPFLGPVMWLMSRRARRAARAQDAMYRFLFMRADGSQLARLTPAIEAGSIRPLVGHTFELGQLEQAMALLASGKANPGKIVVEAKP</sequence>
<proteinExistence type="predicted"/>
<evidence type="ECO:0000259" key="1">
    <source>
        <dbReference type="SMART" id="SM00829"/>
    </source>
</evidence>
<dbReference type="InterPro" id="IPR011032">
    <property type="entry name" value="GroES-like_sf"/>
</dbReference>
<dbReference type="EMBL" id="CP032514">
    <property type="protein sequence ID" value="AYD90357.1"/>
    <property type="molecule type" value="Genomic_DNA"/>
</dbReference>
<organism evidence="2 3">
    <name type="scientific">Actinomyces lilanjuaniae</name>
    <dbReference type="NCBI Taxonomy" id="2321394"/>
    <lineage>
        <taxon>Bacteria</taxon>
        <taxon>Bacillati</taxon>
        <taxon>Actinomycetota</taxon>
        <taxon>Actinomycetes</taxon>
        <taxon>Actinomycetales</taxon>
        <taxon>Actinomycetaceae</taxon>
        <taxon>Actinomyces</taxon>
    </lineage>
</organism>
<dbReference type="SUPFAM" id="SSF51735">
    <property type="entry name" value="NAD(P)-binding Rossmann-fold domains"/>
    <property type="match status" value="1"/>
</dbReference>
<evidence type="ECO:0000313" key="2">
    <source>
        <dbReference type="EMBL" id="AYD90357.1"/>
    </source>
</evidence>
<dbReference type="InterPro" id="IPR036291">
    <property type="entry name" value="NAD(P)-bd_dom_sf"/>
</dbReference>
<dbReference type="InterPro" id="IPR020843">
    <property type="entry name" value="ER"/>
</dbReference>
<dbReference type="Proteomes" id="UP000273001">
    <property type="component" value="Chromosome"/>
</dbReference>